<comment type="caution">
    <text evidence="11">The sequence shown here is derived from an EMBL/GenBank/DDBJ whole genome shotgun (WGS) entry which is preliminary data.</text>
</comment>
<feature type="binding site" evidence="6">
    <location>
        <position position="210"/>
    </location>
    <ligand>
        <name>chloride</name>
        <dbReference type="ChEBI" id="CHEBI:17996"/>
        <label>1</label>
    </ligand>
</feature>
<evidence type="ECO:0000256" key="2">
    <source>
        <dbReference type="ARBA" id="ARBA00023157"/>
    </source>
</evidence>
<keyword evidence="7" id="KW-0479">Metal-binding</keyword>
<feature type="active site" description="Proton donor 1" evidence="4">
    <location>
        <position position="499"/>
    </location>
</feature>
<feature type="disulfide bond" evidence="8">
    <location>
        <begin position="524"/>
        <end position="536"/>
    </location>
</feature>
<dbReference type="GO" id="GO:0016020">
    <property type="term" value="C:membrane"/>
    <property type="evidence" value="ECO:0007669"/>
    <property type="project" value="InterPro"/>
</dbReference>
<evidence type="ECO:0000256" key="9">
    <source>
        <dbReference type="PIRSR" id="PIRSR601548-6"/>
    </source>
</evidence>
<evidence type="ECO:0000256" key="4">
    <source>
        <dbReference type="PIRSR" id="PIRSR601548-1"/>
    </source>
</evidence>
<feature type="active site" description="Proton donor 2" evidence="9">
    <location>
        <position position="499"/>
    </location>
</feature>
<dbReference type="PROSITE" id="PS52011">
    <property type="entry name" value="PEPTIDASE_M2"/>
    <property type="match status" value="1"/>
</dbReference>
<feature type="binding site" evidence="7">
    <location>
        <position position="398"/>
    </location>
    <ligand>
        <name>Zn(2+)</name>
        <dbReference type="ChEBI" id="CHEBI:29105"/>
        <label>1</label>
        <note>catalytic</note>
    </ligand>
</feature>
<dbReference type="Gene3D" id="1.10.1370.30">
    <property type="match status" value="2"/>
</dbReference>
<feature type="disulfide bond" evidence="8">
    <location>
        <begin position="339"/>
        <end position="357"/>
    </location>
</feature>
<proteinExistence type="predicted"/>
<feature type="active site" description="Proton acceptor 1" evidence="4">
    <location>
        <position position="371"/>
    </location>
</feature>
<dbReference type="GO" id="GO:0008237">
    <property type="term" value="F:metallopeptidase activity"/>
    <property type="evidence" value="ECO:0007669"/>
    <property type="project" value="InterPro"/>
</dbReference>
<dbReference type="GO" id="GO:0006508">
    <property type="term" value="P:proteolysis"/>
    <property type="evidence" value="ECO:0007669"/>
    <property type="project" value="InterPro"/>
</dbReference>
<evidence type="ECO:0000313" key="12">
    <source>
        <dbReference type="Proteomes" id="UP001141619"/>
    </source>
</evidence>
<organism evidence="11 12">
    <name type="scientific">Govanella unica</name>
    <dbReference type="NCBI Taxonomy" id="2975056"/>
    <lineage>
        <taxon>Bacteria</taxon>
        <taxon>Pseudomonadati</taxon>
        <taxon>Pseudomonadota</taxon>
        <taxon>Alphaproteobacteria</taxon>
        <taxon>Emcibacterales</taxon>
        <taxon>Govanellaceae</taxon>
        <taxon>Govanella</taxon>
    </lineage>
</organism>
<dbReference type="Proteomes" id="UP001141619">
    <property type="component" value="Unassembled WGS sequence"/>
</dbReference>
<evidence type="ECO:0000313" key="11">
    <source>
        <dbReference type="EMBL" id="MDA5193970.1"/>
    </source>
</evidence>
<feature type="binding site" evidence="6">
    <location>
        <position position="508"/>
    </location>
    <ligand>
        <name>chloride</name>
        <dbReference type="ChEBI" id="CHEBI:17996"/>
        <label>1</label>
    </ligand>
</feature>
<feature type="disulfide bond" evidence="8">
    <location>
        <begin position="141"/>
        <end position="146"/>
    </location>
</feature>
<evidence type="ECO:0000256" key="8">
    <source>
        <dbReference type="PIRSR" id="PIRSR601548-4"/>
    </source>
</evidence>
<evidence type="ECO:0000256" key="10">
    <source>
        <dbReference type="PIRSR" id="PIRSR601548-8"/>
    </source>
</evidence>
<dbReference type="EMBL" id="JANWOI010000003">
    <property type="protein sequence ID" value="MDA5193970.1"/>
    <property type="molecule type" value="Genomic_DNA"/>
</dbReference>
<accession>A0A9X3TXV4</accession>
<feature type="binding site" evidence="10">
    <location>
        <position position="398"/>
    </location>
    <ligand>
        <name>Zn(2+)</name>
        <dbReference type="ChEBI" id="CHEBI:29105"/>
        <label>2</label>
        <note>catalytic</note>
    </ligand>
</feature>
<dbReference type="AlphaFoldDB" id="A0A9X3TXV4"/>
<dbReference type="PRINTS" id="PR00791">
    <property type="entry name" value="PEPDIPTASEA"/>
</dbReference>
<feature type="binding site" evidence="7">
    <location>
        <position position="370"/>
    </location>
    <ligand>
        <name>Zn(2+)</name>
        <dbReference type="ChEBI" id="CHEBI:29105"/>
        <label>1</label>
        <note>catalytic</note>
    </ligand>
</feature>
<dbReference type="PANTHER" id="PTHR10514">
    <property type="entry name" value="ANGIOTENSIN-CONVERTING ENZYME"/>
    <property type="match status" value="1"/>
</dbReference>
<feature type="glycosylation site" description="N-linked (GlcNAc...) asparagine" evidence="5">
    <location>
        <position position="60"/>
    </location>
</feature>
<dbReference type="Pfam" id="PF01401">
    <property type="entry name" value="Peptidase_M2"/>
    <property type="match status" value="1"/>
</dbReference>
<evidence type="ECO:0000256" key="7">
    <source>
        <dbReference type="PIRSR" id="PIRSR601548-3"/>
    </source>
</evidence>
<feature type="binding site" evidence="10">
    <location>
        <position position="374"/>
    </location>
    <ligand>
        <name>Zn(2+)</name>
        <dbReference type="ChEBI" id="CHEBI:29105"/>
        <label>2</label>
        <note>catalytic</note>
    </ligand>
</feature>
<feature type="binding site" evidence="7">
    <location>
        <position position="374"/>
    </location>
    <ligand>
        <name>Zn(2+)</name>
        <dbReference type="ChEBI" id="CHEBI:29105"/>
        <label>1</label>
        <note>catalytic</note>
    </ligand>
</feature>
<dbReference type="GO" id="GO:0008241">
    <property type="term" value="F:peptidyl-dipeptidase activity"/>
    <property type="evidence" value="ECO:0007669"/>
    <property type="project" value="InterPro"/>
</dbReference>
<dbReference type="RefSeq" id="WP_274943677.1">
    <property type="nucleotide sequence ID" value="NZ_JANWOI010000003.1"/>
</dbReference>
<evidence type="ECO:0000256" key="1">
    <source>
        <dbReference type="ARBA" id="ARBA00022729"/>
    </source>
</evidence>
<dbReference type="InterPro" id="IPR001548">
    <property type="entry name" value="Peptidase_M2"/>
</dbReference>
<sequence>MAAASVAFMALSSCGVERSGAQAPSGPTAEEARAFVAAKSAELKGLWINAAAASWNKATNITSDTIKSEAEASATALAGGALAAREASRFNGVTTDADTRRQLEILKAGQVAPAPADPAKTRELADLMSRMEALYGEGKVCSGGKCQTLDDLSDVLATSHDEAQLRAAWVGWHDQARPLKPLYARFVALVNEGAHDLGFADTGIMWRSQYDMKPEAFATEIDRLWDEVEPLYDDLHCYVHGRLQQQYGRGTVPDGGRIPAHLLGNMWSQSWANIYPLVAPYKDAPSVDVTQALQQQGYDALKMVRMGENFFSSLGFQPLPQTFWQRSMFTRPEGREVICHASAWDLDFADDVRIKMCIKINQEDLVTIHHELGHNYYQRAYNKQPVLYQDGANDGFHEAIGDAVALSITPAYLKDKGLLPAVPHSPEAVINEQMMMALDKIAFLPFGRMIDEWRWGVFAGAITPETYNSAWWALRRKYQGIEPPVERTQADFDAGAKYHVPSNTPYMRYFLSTILQFQFYKGLCDAAGHQGPLYTCSFYDNKDAGAKLARMLEMGRSKPWPEALEVMTGTRQIDAAAMREYFAPLSAWLKEQNKGKTCGWQPS</sequence>
<keyword evidence="1" id="KW-0732">Signal</keyword>
<reference evidence="11" key="1">
    <citation type="submission" date="2022-08" db="EMBL/GenBank/DDBJ databases">
        <authorList>
            <person name="Vandamme P."/>
            <person name="Hettiarachchi A."/>
            <person name="Peeters C."/>
            <person name="Cnockaert M."/>
            <person name="Carlier A."/>
        </authorList>
    </citation>
    <scope>NUCLEOTIDE SEQUENCE</scope>
    <source>
        <strain evidence="11">LMG 31809</strain>
    </source>
</reference>
<feature type="binding site" evidence="10">
    <location>
        <position position="370"/>
    </location>
    <ligand>
        <name>Zn(2+)</name>
        <dbReference type="ChEBI" id="CHEBI:29105"/>
        <label>2</label>
        <note>catalytic</note>
    </ligand>
</feature>
<gene>
    <name evidence="11" type="ORF">NYP16_08405</name>
</gene>
<dbReference type="CDD" id="cd06461">
    <property type="entry name" value="M2_ACE"/>
    <property type="match status" value="1"/>
</dbReference>
<dbReference type="PANTHER" id="PTHR10514:SF27">
    <property type="entry name" value="ANGIOTENSIN-CONVERTING ENZYME"/>
    <property type="match status" value="1"/>
</dbReference>
<name>A0A9X3TXV4_9PROT</name>
<feature type="active site" description="Proton acceptor 2" evidence="9">
    <location>
        <position position="371"/>
    </location>
</feature>
<keyword evidence="12" id="KW-1185">Reference proteome</keyword>
<evidence type="ECO:0000256" key="5">
    <source>
        <dbReference type="PIRSR" id="PIRSR601548-10"/>
    </source>
</evidence>
<reference evidence="11" key="2">
    <citation type="journal article" date="2023" name="Syst. Appl. Microbiol.">
        <title>Govania unica gen. nov., sp. nov., a rare biosphere bacterium that represents a novel family in the class Alphaproteobacteria.</title>
        <authorList>
            <person name="Vandamme P."/>
            <person name="Peeters C."/>
            <person name="Hettiarachchi A."/>
            <person name="Cnockaert M."/>
            <person name="Carlier A."/>
        </authorList>
    </citation>
    <scope>NUCLEOTIDE SEQUENCE</scope>
    <source>
        <strain evidence="11">LMG 31809</strain>
    </source>
</reference>
<protein>
    <submittedName>
        <fullName evidence="11">M2 family metallopeptidase</fullName>
    </submittedName>
</protein>
<dbReference type="FunFam" id="1.10.1370.30:FF:000005">
    <property type="entry name" value="Angiotensin-converting enzyme"/>
    <property type="match status" value="1"/>
</dbReference>
<keyword evidence="7" id="KW-0862">Zinc</keyword>
<evidence type="ECO:0000256" key="3">
    <source>
        <dbReference type="ARBA" id="ARBA00023180"/>
    </source>
</evidence>
<keyword evidence="2 8" id="KW-1015">Disulfide bond</keyword>
<keyword evidence="3 5" id="KW-0325">Glycoprotein</keyword>
<dbReference type="SUPFAM" id="SSF55486">
    <property type="entry name" value="Metalloproteases ('zincins'), catalytic domain"/>
    <property type="match status" value="1"/>
</dbReference>
<evidence type="ECO:0000256" key="6">
    <source>
        <dbReference type="PIRSR" id="PIRSR601548-2"/>
    </source>
</evidence>